<gene>
    <name evidence="14" type="ORF">KME32_25585</name>
</gene>
<dbReference type="CDD" id="cd00731">
    <property type="entry name" value="CheA_reg"/>
    <property type="match status" value="1"/>
</dbReference>
<evidence type="ECO:0000313" key="15">
    <source>
        <dbReference type="Proteomes" id="UP000715781"/>
    </source>
</evidence>
<dbReference type="PROSITE" id="PS50851">
    <property type="entry name" value="CHEW"/>
    <property type="match status" value="1"/>
</dbReference>
<dbReference type="PROSITE" id="PS50894">
    <property type="entry name" value="HPT"/>
    <property type="match status" value="1"/>
</dbReference>
<keyword evidence="6" id="KW-0902">Two-component regulatory system</keyword>
<dbReference type="InterPro" id="IPR004105">
    <property type="entry name" value="CheA-like_dim"/>
</dbReference>
<dbReference type="GO" id="GO:0000155">
    <property type="term" value="F:phosphorelay sensor kinase activity"/>
    <property type="evidence" value="ECO:0007669"/>
    <property type="project" value="InterPro"/>
</dbReference>
<dbReference type="SUPFAM" id="SSF52172">
    <property type="entry name" value="CheY-like"/>
    <property type="match status" value="1"/>
</dbReference>
<feature type="compositionally biased region" description="Polar residues" evidence="9">
    <location>
        <begin position="188"/>
        <end position="206"/>
    </location>
</feature>
<feature type="modified residue" description="Phosphohistidine" evidence="7">
    <location>
        <position position="49"/>
    </location>
</feature>
<evidence type="ECO:0000256" key="4">
    <source>
        <dbReference type="ARBA" id="ARBA00022679"/>
    </source>
</evidence>
<dbReference type="CDD" id="cd00156">
    <property type="entry name" value="REC"/>
    <property type="match status" value="1"/>
</dbReference>
<evidence type="ECO:0000256" key="3">
    <source>
        <dbReference type="ARBA" id="ARBA00022553"/>
    </source>
</evidence>
<dbReference type="Gene3D" id="3.40.50.2300">
    <property type="match status" value="1"/>
</dbReference>
<dbReference type="PANTHER" id="PTHR43395">
    <property type="entry name" value="SENSOR HISTIDINE KINASE CHEA"/>
    <property type="match status" value="1"/>
</dbReference>
<dbReference type="SUPFAM" id="SSF47384">
    <property type="entry name" value="Homodimeric domain of signal transducing histidine kinase"/>
    <property type="match status" value="1"/>
</dbReference>
<proteinExistence type="predicted"/>
<dbReference type="SUPFAM" id="SSF50341">
    <property type="entry name" value="CheW-like"/>
    <property type="match status" value="1"/>
</dbReference>
<comment type="caution">
    <text evidence="14">The sequence shown here is derived from an EMBL/GenBank/DDBJ whole genome shotgun (WGS) entry which is preliminary data.</text>
</comment>
<comment type="catalytic activity">
    <reaction evidence="1">
        <text>ATP + protein L-histidine = ADP + protein N-phospho-L-histidine.</text>
        <dbReference type="EC" id="2.7.13.3"/>
    </reaction>
</comment>
<evidence type="ECO:0000256" key="6">
    <source>
        <dbReference type="ARBA" id="ARBA00023012"/>
    </source>
</evidence>
<evidence type="ECO:0000259" key="11">
    <source>
        <dbReference type="PROSITE" id="PS50110"/>
    </source>
</evidence>
<dbReference type="Gene3D" id="1.20.120.160">
    <property type="entry name" value="HPT domain"/>
    <property type="match status" value="1"/>
</dbReference>
<name>A0A951Q472_9NOST</name>
<feature type="domain" description="Histidine kinase" evidence="10">
    <location>
        <begin position="1384"/>
        <end position="1630"/>
    </location>
</feature>
<dbReference type="CDD" id="cd00088">
    <property type="entry name" value="HPT"/>
    <property type="match status" value="1"/>
</dbReference>
<dbReference type="InterPro" id="IPR008207">
    <property type="entry name" value="Sig_transdc_His_kin_Hpt_dom"/>
</dbReference>
<dbReference type="InterPro" id="IPR011006">
    <property type="entry name" value="CheY-like_superfamily"/>
</dbReference>
<evidence type="ECO:0000256" key="1">
    <source>
        <dbReference type="ARBA" id="ARBA00000085"/>
    </source>
</evidence>
<dbReference type="InterPro" id="IPR001789">
    <property type="entry name" value="Sig_transdc_resp-reg_receiver"/>
</dbReference>
<feature type="domain" description="HPt" evidence="13">
    <location>
        <begin position="2"/>
        <end position="106"/>
    </location>
</feature>
<dbReference type="InterPro" id="IPR003594">
    <property type="entry name" value="HATPase_dom"/>
</dbReference>
<evidence type="ECO:0000259" key="13">
    <source>
        <dbReference type="PROSITE" id="PS50894"/>
    </source>
</evidence>
<dbReference type="Proteomes" id="UP000715781">
    <property type="component" value="Unassembled WGS sequence"/>
</dbReference>
<evidence type="ECO:0000256" key="5">
    <source>
        <dbReference type="ARBA" id="ARBA00022777"/>
    </source>
</evidence>
<dbReference type="PRINTS" id="PR00344">
    <property type="entry name" value="BCTRLSENSOR"/>
</dbReference>
<reference evidence="14" key="2">
    <citation type="journal article" date="2022" name="Microbiol. Resour. Announc.">
        <title>Metagenome Sequencing to Explore Phylogenomics of Terrestrial Cyanobacteria.</title>
        <authorList>
            <person name="Ward R.D."/>
            <person name="Stajich J.E."/>
            <person name="Johansen J.R."/>
            <person name="Huntemann M."/>
            <person name="Clum A."/>
            <person name="Foster B."/>
            <person name="Foster B."/>
            <person name="Roux S."/>
            <person name="Palaniappan K."/>
            <person name="Varghese N."/>
            <person name="Mukherjee S."/>
            <person name="Reddy T.B.K."/>
            <person name="Daum C."/>
            <person name="Copeland A."/>
            <person name="Chen I.A."/>
            <person name="Ivanova N.N."/>
            <person name="Kyrpides N.C."/>
            <person name="Shapiro N."/>
            <person name="Eloe-Fadrosh E.A."/>
            <person name="Pietrasiak N."/>
        </authorList>
    </citation>
    <scope>NUCLEOTIDE SEQUENCE</scope>
    <source>
        <strain evidence="14">JT2-VF2</strain>
    </source>
</reference>
<dbReference type="PROSITE" id="PS50109">
    <property type="entry name" value="HIS_KIN"/>
    <property type="match status" value="1"/>
</dbReference>
<dbReference type="EC" id="2.7.13.3" evidence="2"/>
<dbReference type="GO" id="GO:0006935">
    <property type="term" value="P:chemotaxis"/>
    <property type="evidence" value="ECO:0007669"/>
    <property type="project" value="InterPro"/>
</dbReference>
<feature type="region of interest" description="Disordered" evidence="9">
    <location>
        <begin position="185"/>
        <end position="206"/>
    </location>
</feature>
<feature type="domain" description="Response regulatory" evidence="11">
    <location>
        <begin position="1806"/>
        <end position="1923"/>
    </location>
</feature>
<dbReference type="SUPFAM" id="SSF55874">
    <property type="entry name" value="ATPase domain of HSP90 chaperone/DNA topoisomerase II/histidine kinase"/>
    <property type="match status" value="1"/>
</dbReference>
<evidence type="ECO:0000256" key="9">
    <source>
        <dbReference type="SAM" id="MobiDB-lite"/>
    </source>
</evidence>
<keyword evidence="3 8" id="KW-0597">Phosphoprotein</keyword>
<keyword evidence="4" id="KW-0808">Transferase</keyword>
<sequence>MLPEQQQRILGYFIEEARDHLNTIEQGLLNLQSTLNDPEMVNEVFRAAHSIKGGAAMLGLSSIQHTSHRLEDCFKVLKENPIQVDQKLESLFLGVSDTLKALLENLSGPFGLSEEAANTLMSETEPVFQWLNEHLELLVQQGNSGVENGIAATEIHLASVDNANTLTEIFFQRDFSSLEEEKHIAASEPSSPTVAKQTHSPIPAQENKNWGEFQTQVLQTLREMLQLFKQNTTTETRQNLQQCCHQLVKLGEAFNVPNWCNLCQAAANAIANPENSYLTLAKIVITEIKQAQELVLQSREAEITISQQLEVLLSLPEVEVLEITSNLVDELAAEPSLFASTDTIGANHVESTTTKDSVDFVSESKNSITNSSELSQQLNQDEGIPATTENINIDISELFQSLSSHEDDAPVISNNIDSKGPEVGIAELNTLADLFEGETPELDETWQQEEILDITAANKLGVDFSSSETEDVDSDLADLLSFDEDPSSGEHQTTIATTEDLSLLFGENFLEKENSKLQHPQTPTTLLGLSNISELDSLGDSNEEILKELTSVSHESQQSAVGSAPQDVVKDLLELAIDENELLSIGEVTQSKTNILTSIEASTNQESSFDDLFLETANANLVEEIVPSNYIEESKLTLLQPENLSFDNLFTELEENAPLAKTKPDIGDLFDTSSTTATEFSQSTDDLSNFWNEEAEAEQQPDFDPVLEQDVAKALEESLFTAANDFFGDTQPPTTSPTSFGLEDFDITFSQQEQQLDLILTSDAGDDLFAQLTLTNTTISANIVQSEVPLIDIGNISPEQDGDTPLSSTALPPEALDFIPEFTHQSTETTLNSSPKPFGELEMDLFDAIDENSNENPQFLFEDIATANLSDIQLTTTDRPVDDLLAIAPIDPDVTEPVSLQQSPTNPEVLDIKVENTLETEVDATAEITELDLVDDLLAIAPIDPDVTEPVSLQQSPTNPEVLDIKVDNTLEVEVDATAEITELDFADDLLAIAPIDPDVTEPVSLQQSPTNPEVLDIKVDNTLEVEVDATAEITELDFADDLLAIAPIDPDVTEPVSLQQSPTNPEVLDIKVENTLETEVDATAEITELDFADDLLAIATDLPVESPTNSDFTNFAIEENLVGLDVLDTTQSWLGPTLEIAQTVESATIEQENAAENNTELNIASATTLENEVALEDNSDVEDEFAGLEALLEEELTSSIPDEDFAALEALLGENEDQQVSTAPPAYPEQITPAAIQDRNTPATSLAVNDEFGDLEKLLAQADQTISHSPSIKPSTGKMPRSSTRRAARFEETMKVPVKQLDDMSNLVGELVVNRNTLEQDQERLRQSLDNLLIQVQHLSDVGARMQELYERSLLEASLLASRKSRGSDLPVQDFNEDRGFSELEMDRFTPFHTLSQEMIEMIVRVRESASDIDFVTEETERVARQFRQVTTQLQEGLTRARMVPFSQTIDRLRRGVRDNAIKYGKQVELVIEGGDTLIDKMILDHLTDPLTHMLNNAIAHGIETPEVRQAAAKNPVGVIKIRAFHQGNQTVISVGDDGAGIDTERIKAKALKLGMLTAQEAKTITRLEIYDLLFQSGFSIKDQADEISGRGVGMDVVRSEISEIRGTVNTDSTLGKGTTFTIRLPLTLSICKALCCVSDKARIAFPMDGIEDTLDIPVKNIQHNADGQTFIPWRDTVLPFRPLKELLAFNRQLSRGSVYGGTRDDDMVSVIVVRSANNLIALQIDLVLSEQEIVIKQFEGPAPKPLGVAGATVLGDGRIMPIADVLEIMDIFQGRISKQNGGSLWQQKATSTMPEITTVKIDPTVLIVDDSITVRELLSLTFNKAGYRVEQARDGQEAWDKLRSGLPCDIVFCDIEMPRCDGLELLSRIQKDSNLNHLPIAMLTSRGADKHRQMAIQLGASGYFTKPYLEEALLEAAVRMLKGEKLIHSTTA</sequence>
<dbReference type="GO" id="GO:0005737">
    <property type="term" value="C:cytoplasm"/>
    <property type="evidence" value="ECO:0007669"/>
    <property type="project" value="InterPro"/>
</dbReference>
<dbReference type="InterPro" id="IPR036097">
    <property type="entry name" value="HisK_dim/P_sf"/>
</dbReference>
<dbReference type="Pfam" id="PF01584">
    <property type="entry name" value="CheW"/>
    <property type="match status" value="1"/>
</dbReference>
<keyword evidence="5" id="KW-0418">Kinase</keyword>
<evidence type="ECO:0000259" key="12">
    <source>
        <dbReference type="PROSITE" id="PS50851"/>
    </source>
</evidence>
<dbReference type="SMART" id="SM00387">
    <property type="entry name" value="HATPase_c"/>
    <property type="match status" value="1"/>
</dbReference>
<feature type="modified residue" description="4-aspartylphosphate" evidence="8">
    <location>
        <position position="1856"/>
    </location>
</feature>
<evidence type="ECO:0000259" key="10">
    <source>
        <dbReference type="PROSITE" id="PS50109"/>
    </source>
</evidence>
<evidence type="ECO:0000256" key="2">
    <source>
        <dbReference type="ARBA" id="ARBA00012438"/>
    </source>
</evidence>
<reference evidence="14" key="1">
    <citation type="submission" date="2021-05" db="EMBL/GenBank/DDBJ databases">
        <authorList>
            <person name="Pietrasiak N."/>
            <person name="Ward R."/>
            <person name="Stajich J.E."/>
            <person name="Kurbessoian T."/>
        </authorList>
    </citation>
    <scope>NUCLEOTIDE SEQUENCE</scope>
    <source>
        <strain evidence="14">JT2-VF2</strain>
    </source>
</reference>
<protein>
    <recommendedName>
        <fullName evidence="2">histidine kinase</fullName>
        <ecNumber evidence="2">2.7.13.3</ecNumber>
    </recommendedName>
</protein>
<dbReference type="SMART" id="SM00073">
    <property type="entry name" value="HPT"/>
    <property type="match status" value="1"/>
</dbReference>
<dbReference type="InterPro" id="IPR036061">
    <property type="entry name" value="CheW-like_dom_sf"/>
</dbReference>
<dbReference type="InterPro" id="IPR037006">
    <property type="entry name" value="CheA-like_homodim_sf"/>
</dbReference>
<dbReference type="InterPro" id="IPR004358">
    <property type="entry name" value="Sig_transdc_His_kin-like_C"/>
</dbReference>
<organism evidence="14 15">
    <name type="scientific">Mojavia pulchra JT2-VF2</name>
    <dbReference type="NCBI Taxonomy" id="287848"/>
    <lineage>
        <taxon>Bacteria</taxon>
        <taxon>Bacillati</taxon>
        <taxon>Cyanobacteriota</taxon>
        <taxon>Cyanophyceae</taxon>
        <taxon>Nostocales</taxon>
        <taxon>Nostocaceae</taxon>
    </lineage>
</organism>
<feature type="domain" description="CheW-like" evidence="12">
    <location>
        <begin position="1632"/>
        <end position="1776"/>
    </location>
</feature>
<dbReference type="InterPro" id="IPR036641">
    <property type="entry name" value="HPT_dom_sf"/>
</dbReference>
<dbReference type="InterPro" id="IPR005467">
    <property type="entry name" value="His_kinase_dom"/>
</dbReference>
<dbReference type="Pfam" id="PF02518">
    <property type="entry name" value="HATPase_c"/>
    <property type="match status" value="1"/>
</dbReference>
<evidence type="ECO:0000313" key="14">
    <source>
        <dbReference type="EMBL" id="MBW4564448.1"/>
    </source>
</evidence>
<dbReference type="SMART" id="SM00448">
    <property type="entry name" value="REC"/>
    <property type="match status" value="1"/>
</dbReference>
<dbReference type="InterPro" id="IPR036890">
    <property type="entry name" value="HATPase_C_sf"/>
</dbReference>
<dbReference type="SMART" id="SM00260">
    <property type="entry name" value="CheW"/>
    <property type="match status" value="1"/>
</dbReference>
<dbReference type="InterPro" id="IPR051315">
    <property type="entry name" value="Bact_Chemotaxis_CheA"/>
</dbReference>
<dbReference type="InterPro" id="IPR002545">
    <property type="entry name" value="CheW-lke_dom"/>
</dbReference>
<dbReference type="SMART" id="SM01231">
    <property type="entry name" value="H-kinase_dim"/>
    <property type="match status" value="1"/>
</dbReference>
<dbReference type="Gene3D" id="3.30.565.10">
    <property type="entry name" value="Histidine kinase-like ATPase, C-terminal domain"/>
    <property type="match status" value="1"/>
</dbReference>
<dbReference type="CDD" id="cd16916">
    <property type="entry name" value="HATPase_CheA-like"/>
    <property type="match status" value="1"/>
</dbReference>
<dbReference type="Pfam" id="PF00072">
    <property type="entry name" value="Response_reg"/>
    <property type="match status" value="1"/>
</dbReference>
<dbReference type="Gene3D" id="2.30.30.40">
    <property type="entry name" value="SH3 Domains"/>
    <property type="match status" value="1"/>
</dbReference>
<evidence type="ECO:0000256" key="7">
    <source>
        <dbReference type="PROSITE-ProRule" id="PRU00110"/>
    </source>
</evidence>
<dbReference type="PROSITE" id="PS50110">
    <property type="entry name" value="RESPONSE_REGULATORY"/>
    <property type="match status" value="1"/>
</dbReference>
<dbReference type="FunFam" id="3.30.565.10:FF:000016">
    <property type="entry name" value="Chemotaxis protein CheA, putative"/>
    <property type="match status" value="1"/>
</dbReference>
<accession>A0A951Q472</accession>
<dbReference type="Pfam" id="PF01627">
    <property type="entry name" value="Hpt"/>
    <property type="match status" value="1"/>
</dbReference>
<dbReference type="PANTHER" id="PTHR43395:SF1">
    <property type="entry name" value="CHEMOTAXIS PROTEIN CHEA"/>
    <property type="match status" value="1"/>
</dbReference>
<dbReference type="Gene3D" id="1.10.287.560">
    <property type="entry name" value="Histidine kinase CheA-like, homodimeric domain"/>
    <property type="match status" value="1"/>
</dbReference>
<dbReference type="SUPFAM" id="SSF47226">
    <property type="entry name" value="Histidine-containing phosphotransfer domain, HPT domain"/>
    <property type="match status" value="1"/>
</dbReference>
<evidence type="ECO:0000256" key="8">
    <source>
        <dbReference type="PROSITE-ProRule" id="PRU00169"/>
    </source>
</evidence>
<dbReference type="EMBL" id="JAHHHN010000022">
    <property type="protein sequence ID" value="MBW4564448.1"/>
    <property type="molecule type" value="Genomic_DNA"/>
</dbReference>
<dbReference type="Pfam" id="PF02895">
    <property type="entry name" value="H-kinase_dim"/>
    <property type="match status" value="1"/>
</dbReference>